<dbReference type="AlphaFoldDB" id="A0AA37T0T4"/>
<proteinExistence type="predicted"/>
<dbReference type="InterPro" id="IPR021948">
    <property type="entry name" value="DUF3565"/>
</dbReference>
<dbReference type="Proteomes" id="UP001156601">
    <property type="component" value="Unassembled WGS sequence"/>
</dbReference>
<gene>
    <name evidence="1" type="ORF">GCM10007852_27820</name>
</gene>
<reference evidence="1" key="2">
    <citation type="submission" date="2023-01" db="EMBL/GenBank/DDBJ databases">
        <title>Draft genome sequence of Agaribacter marinus strain NBRC 110023.</title>
        <authorList>
            <person name="Sun Q."/>
            <person name="Mori K."/>
        </authorList>
    </citation>
    <scope>NUCLEOTIDE SEQUENCE</scope>
    <source>
        <strain evidence="1">NBRC 110023</strain>
    </source>
</reference>
<reference evidence="1" key="1">
    <citation type="journal article" date="2014" name="Int. J. Syst. Evol. Microbiol.">
        <title>Complete genome sequence of Corynebacterium casei LMG S-19264T (=DSM 44701T), isolated from a smear-ripened cheese.</title>
        <authorList>
            <consortium name="US DOE Joint Genome Institute (JGI-PGF)"/>
            <person name="Walter F."/>
            <person name="Albersmeier A."/>
            <person name="Kalinowski J."/>
            <person name="Ruckert C."/>
        </authorList>
    </citation>
    <scope>NUCLEOTIDE SEQUENCE</scope>
    <source>
        <strain evidence="1">NBRC 110023</strain>
    </source>
</reference>
<sequence length="67" mass="8076">MKQAIVGYHLDDQNHWVAELKCRHNQHVRHDPPWSTRLWVTTEIGRQEKLGFKLFCKKCDRDEPSDF</sequence>
<keyword evidence="2" id="KW-1185">Reference proteome</keyword>
<evidence type="ECO:0000313" key="1">
    <source>
        <dbReference type="EMBL" id="GLR71874.1"/>
    </source>
</evidence>
<dbReference type="Pfam" id="PF12088">
    <property type="entry name" value="DUF3565"/>
    <property type="match status" value="1"/>
</dbReference>
<organism evidence="1 2">
    <name type="scientific">Agaribacter marinus</name>
    <dbReference type="NCBI Taxonomy" id="1431249"/>
    <lineage>
        <taxon>Bacteria</taxon>
        <taxon>Pseudomonadati</taxon>
        <taxon>Pseudomonadota</taxon>
        <taxon>Gammaproteobacteria</taxon>
        <taxon>Alteromonadales</taxon>
        <taxon>Alteromonadaceae</taxon>
        <taxon>Agaribacter</taxon>
    </lineage>
</organism>
<evidence type="ECO:0000313" key="2">
    <source>
        <dbReference type="Proteomes" id="UP001156601"/>
    </source>
</evidence>
<comment type="caution">
    <text evidence="1">The sequence shown here is derived from an EMBL/GenBank/DDBJ whole genome shotgun (WGS) entry which is preliminary data.</text>
</comment>
<name>A0AA37T0T4_9ALTE</name>
<dbReference type="RefSeq" id="WP_284218205.1">
    <property type="nucleotide sequence ID" value="NZ_BSOT01000006.1"/>
</dbReference>
<accession>A0AA37T0T4</accession>
<protein>
    <submittedName>
        <fullName evidence="1">Pressure-regulated protein</fullName>
    </submittedName>
</protein>
<dbReference type="EMBL" id="BSOT01000006">
    <property type="protein sequence ID" value="GLR71874.1"/>
    <property type="molecule type" value="Genomic_DNA"/>
</dbReference>